<comment type="caution">
    <text evidence="8">The sequence shown here is derived from an EMBL/GenBank/DDBJ whole genome shotgun (WGS) entry which is preliminary data.</text>
</comment>
<dbReference type="Proteomes" id="UP000252187">
    <property type="component" value="Unassembled WGS sequence"/>
</dbReference>
<dbReference type="InterPro" id="IPR011033">
    <property type="entry name" value="PRC_barrel-like_sf"/>
</dbReference>
<sequence>MELVVGRVVKSHGVRGELVVEVRTDSPEERFAVGTRLVGRVGRGDRATDRDVTIEAARQHSGRLLVRLEGVGDRDTADALRGMLLLVDSDALEDPEDPDEYHDHQLVGLRVLDTSGATLGEVTEIVHTAAGELLAIRLADGGAALVPFVSEIVPEVDLVARTCVIDPPEGLLDLGTS</sequence>
<dbReference type="GO" id="GO:0005840">
    <property type="term" value="C:ribosome"/>
    <property type="evidence" value="ECO:0007669"/>
    <property type="project" value="InterPro"/>
</dbReference>
<comment type="similarity">
    <text evidence="5">Belongs to the RimM family.</text>
</comment>
<dbReference type="SUPFAM" id="SSF50447">
    <property type="entry name" value="Translation proteins"/>
    <property type="match status" value="1"/>
</dbReference>
<dbReference type="InterPro" id="IPR009000">
    <property type="entry name" value="Transl_B-barrel_sf"/>
</dbReference>
<comment type="subcellular location">
    <subcellularLocation>
        <location evidence="5">Cytoplasm</location>
    </subcellularLocation>
</comment>
<organism evidence="8 9">
    <name type="scientific">Dietzia maris</name>
    <dbReference type="NCBI Taxonomy" id="37915"/>
    <lineage>
        <taxon>Bacteria</taxon>
        <taxon>Bacillati</taxon>
        <taxon>Actinomycetota</taxon>
        <taxon>Actinomycetes</taxon>
        <taxon>Mycobacteriales</taxon>
        <taxon>Dietziaceae</taxon>
        <taxon>Dietzia</taxon>
    </lineage>
</organism>
<dbReference type="AlphaFoldDB" id="A0A365P9E0"/>
<keyword evidence="1 5" id="KW-0963">Cytoplasm</keyword>
<evidence type="ECO:0000313" key="9">
    <source>
        <dbReference type="Proteomes" id="UP000252187"/>
    </source>
</evidence>
<evidence type="ECO:0000259" key="7">
    <source>
        <dbReference type="Pfam" id="PF24986"/>
    </source>
</evidence>
<dbReference type="InterPro" id="IPR011961">
    <property type="entry name" value="RimM"/>
</dbReference>
<protein>
    <recommendedName>
        <fullName evidence="5">Ribosome maturation factor RimM</fullName>
    </recommendedName>
</protein>
<dbReference type="HAMAP" id="MF_00014">
    <property type="entry name" value="Ribosome_mat_RimM"/>
    <property type="match status" value="1"/>
</dbReference>
<dbReference type="InterPro" id="IPR036976">
    <property type="entry name" value="RimM_N_sf"/>
</dbReference>
<dbReference type="Gene3D" id="2.30.30.240">
    <property type="entry name" value="PRC-barrel domain"/>
    <property type="match status" value="1"/>
</dbReference>
<keyword evidence="4 5" id="KW-0143">Chaperone</keyword>
<evidence type="ECO:0000259" key="6">
    <source>
        <dbReference type="Pfam" id="PF01782"/>
    </source>
</evidence>
<evidence type="ECO:0000313" key="8">
    <source>
        <dbReference type="EMBL" id="RBA35280.1"/>
    </source>
</evidence>
<name>A0A365P9E0_9ACTN</name>
<keyword evidence="3 5" id="KW-0698">rRNA processing</keyword>
<accession>A0A365P9E0</accession>
<dbReference type="Pfam" id="PF24986">
    <property type="entry name" value="PRC_RimM"/>
    <property type="match status" value="1"/>
</dbReference>
<dbReference type="PANTHER" id="PTHR33692">
    <property type="entry name" value="RIBOSOME MATURATION FACTOR RIMM"/>
    <property type="match status" value="1"/>
</dbReference>
<evidence type="ECO:0000256" key="3">
    <source>
        <dbReference type="ARBA" id="ARBA00022552"/>
    </source>
</evidence>
<dbReference type="PANTHER" id="PTHR33692:SF1">
    <property type="entry name" value="RIBOSOME MATURATION FACTOR RIMM"/>
    <property type="match status" value="1"/>
</dbReference>
<gene>
    <name evidence="5" type="primary">rimM</name>
    <name evidence="8" type="ORF">DQ226_10725</name>
</gene>
<dbReference type="SUPFAM" id="SSF50346">
    <property type="entry name" value="PRC-barrel domain"/>
    <property type="match status" value="1"/>
</dbReference>
<dbReference type="InterPro" id="IPR056792">
    <property type="entry name" value="PRC_RimM"/>
</dbReference>
<dbReference type="GO" id="GO:0005737">
    <property type="term" value="C:cytoplasm"/>
    <property type="evidence" value="ECO:0007669"/>
    <property type="project" value="UniProtKB-SubCell"/>
</dbReference>
<feature type="domain" description="Ribosome maturation factor RimM PRC barrel" evidence="7">
    <location>
        <begin position="104"/>
        <end position="171"/>
    </location>
</feature>
<reference evidence="8 9" key="1">
    <citation type="submission" date="2018-06" db="EMBL/GenBank/DDBJ databases">
        <title>Whole genome sequencing of four bacterial strains from South Shetland trench revealing bio-synthetic gene clusters.</title>
        <authorList>
            <person name="Abdel-Mageed W.M."/>
            <person name="Lehri B."/>
            <person name="Jarmusch S.A."/>
            <person name="Miranda K."/>
            <person name="Goodfellow M."/>
            <person name="Jaspars M."/>
            <person name="Karlyshev A.V."/>
        </authorList>
    </citation>
    <scope>NUCLEOTIDE SEQUENCE [LARGE SCALE GENOMIC DNA]</scope>
    <source>
        <strain evidence="8 9">SST1</strain>
    </source>
</reference>
<evidence type="ECO:0000256" key="1">
    <source>
        <dbReference type="ARBA" id="ARBA00022490"/>
    </source>
</evidence>
<dbReference type="Gene3D" id="2.40.30.60">
    <property type="entry name" value="RimM"/>
    <property type="match status" value="1"/>
</dbReference>
<dbReference type="GO" id="GO:0042274">
    <property type="term" value="P:ribosomal small subunit biogenesis"/>
    <property type="evidence" value="ECO:0007669"/>
    <property type="project" value="UniProtKB-UniRule"/>
</dbReference>
<evidence type="ECO:0000256" key="5">
    <source>
        <dbReference type="HAMAP-Rule" id="MF_00014"/>
    </source>
</evidence>
<dbReference type="Pfam" id="PF01782">
    <property type="entry name" value="RimM"/>
    <property type="match status" value="1"/>
</dbReference>
<evidence type="ECO:0000256" key="4">
    <source>
        <dbReference type="ARBA" id="ARBA00023186"/>
    </source>
</evidence>
<comment type="domain">
    <text evidence="5">The PRC barrel domain binds ribosomal protein uS19.</text>
</comment>
<proteinExistence type="inferred from homology"/>
<dbReference type="InterPro" id="IPR002676">
    <property type="entry name" value="RimM_N"/>
</dbReference>
<comment type="function">
    <text evidence="5">An accessory protein needed during the final step in the assembly of 30S ribosomal subunit, possibly for assembly of the head region. Essential for efficient processing of 16S rRNA. May be needed both before and after RbfA during the maturation of 16S rRNA. It has affinity for free ribosomal 30S subunits but not for 70S ribosomes.</text>
</comment>
<dbReference type="NCBIfam" id="TIGR02273">
    <property type="entry name" value="16S_RimM"/>
    <property type="match status" value="1"/>
</dbReference>
<dbReference type="EMBL" id="QNTT01000026">
    <property type="protein sequence ID" value="RBA35280.1"/>
    <property type="molecule type" value="Genomic_DNA"/>
</dbReference>
<dbReference type="GO" id="GO:0006364">
    <property type="term" value="P:rRNA processing"/>
    <property type="evidence" value="ECO:0007669"/>
    <property type="project" value="UniProtKB-UniRule"/>
</dbReference>
<dbReference type="GO" id="GO:0043022">
    <property type="term" value="F:ribosome binding"/>
    <property type="evidence" value="ECO:0007669"/>
    <property type="project" value="InterPro"/>
</dbReference>
<keyword evidence="2 5" id="KW-0690">Ribosome biogenesis</keyword>
<comment type="subunit">
    <text evidence="5">Binds ribosomal protein uS19.</text>
</comment>
<evidence type="ECO:0000256" key="2">
    <source>
        <dbReference type="ARBA" id="ARBA00022517"/>
    </source>
</evidence>
<feature type="domain" description="RimM N-terminal" evidence="6">
    <location>
        <begin position="4"/>
        <end position="90"/>
    </location>
</feature>